<feature type="domain" description="N-acetyltransferase" evidence="5">
    <location>
        <begin position="1"/>
        <end position="156"/>
    </location>
</feature>
<dbReference type="CDD" id="cd04301">
    <property type="entry name" value="NAT_SF"/>
    <property type="match status" value="1"/>
</dbReference>
<dbReference type="InterPro" id="IPR016181">
    <property type="entry name" value="Acyl_CoA_acyltransferase"/>
</dbReference>
<dbReference type="PANTHER" id="PTHR43420:SF44">
    <property type="entry name" value="ACETYLTRANSFERASE YPEA"/>
    <property type="match status" value="1"/>
</dbReference>
<dbReference type="OrthoDB" id="529907at2"/>
<dbReference type="NCBIfam" id="TIGR01575">
    <property type="entry name" value="rimI"/>
    <property type="match status" value="1"/>
</dbReference>
<evidence type="ECO:0000256" key="2">
    <source>
        <dbReference type="ARBA" id="ARBA00022490"/>
    </source>
</evidence>
<comment type="similarity">
    <text evidence="1">Belongs to the acetyltransferase family. RimI subfamily.</text>
</comment>
<reference evidence="6" key="1">
    <citation type="submission" date="2010-06" db="EMBL/GenBank/DDBJ databases">
        <authorList>
            <person name="Muzny D."/>
            <person name="Qin X."/>
            <person name="Buhay C."/>
            <person name="Dugan-Rocha S."/>
            <person name="Ding Y."/>
            <person name="Chen G."/>
            <person name="Hawes A."/>
            <person name="Holder M."/>
            <person name="Jhangiani S."/>
            <person name="Johnson A."/>
            <person name="Khan Z."/>
            <person name="Li Z."/>
            <person name="Liu W."/>
            <person name="Liu X."/>
            <person name="Perez L."/>
            <person name="Shen H."/>
            <person name="Wang Q."/>
            <person name="Watt J."/>
            <person name="Xi L."/>
            <person name="Xin Y."/>
            <person name="Zhou J."/>
            <person name="Deng J."/>
            <person name="Jiang H."/>
            <person name="Liu Y."/>
            <person name="Qu J."/>
            <person name="Song X.-Z."/>
            <person name="Zhang L."/>
            <person name="Villasana D."/>
            <person name="Johnson A."/>
            <person name="Liu J."/>
            <person name="Liyanage D."/>
            <person name="Lorensuhewa L."/>
            <person name="Robinson T."/>
            <person name="Song A."/>
            <person name="Song B.-B."/>
            <person name="Dinh H."/>
            <person name="Thornton R."/>
            <person name="Coyle M."/>
            <person name="Francisco L."/>
            <person name="Jackson L."/>
            <person name="Javaid M."/>
            <person name="Korchina V."/>
            <person name="Kovar C."/>
            <person name="Mata R."/>
            <person name="Mathew T."/>
            <person name="Ngo R."/>
            <person name="Nguyen L."/>
            <person name="Nguyen N."/>
            <person name="Okwuonu G."/>
            <person name="Ongeri F."/>
            <person name="Pham C."/>
            <person name="Simmons D."/>
            <person name="Wilczek-Boney K."/>
            <person name="Hale W."/>
            <person name="Jakkamsetti A."/>
            <person name="Pham P."/>
            <person name="Ruth R."/>
            <person name="San Lucas F."/>
            <person name="Warren J."/>
            <person name="Zhang J."/>
            <person name="Zhao Z."/>
            <person name="Zhou C."/>
            <person name="Zhu D."/>
            <person name="Lee S."/>
            <person name="Bess C."/>
            <person name="Blankenburg K."/>
            <person name="Forbes L."/>
            <person name="Fu Q."/>
            <person name="Gubbala S."/>
            <person name="Hirani K."/>
            <person name="Jayaseelan J.C."/>
            <person name="Lara F."/>
            <person name="Munidasa M."/>
            <person name="Palculict T."/>
            <person name="Patil S."/>
            <person name="Pu L.-L."/>
            <person name="Saada N."/>
            <person name="Tang L."/>
            <person name="Weissenberger G."/>
            <person name="Zhu Y."/>
            <person name="Hemphill L."/>
            <person name="Shang Y."/>
            <person name="Youmans B."/>
            <person name="Ayvaz T."/>
            <person name="Ross M."/>
            <person name="Santibanez J."/>
            <person name="Aqrawi P."/>
            <person name="Gross S."/>
            <person name="Joshi V."/>
            <person name="Fowler G."/>
            <person name="Nazareth L."/>
            <person name="Reid J."/>
            <person name="Worley K."/>
            <person name="Petrosino J."/>
            <person name="Highlander S."/>
            <person name="Gibbs R."/>
        </authorList>
    </citation>
    <scope>NUCLEOTIDE SEQUENCE [LARGE SCALE GENOMIC DNA]</scope>
    <source>
        <strain evidence="6">ATCC 33030</strain>
    </source>
</reference>
<name>D7WAQ6_9CORY</name>
<accession>D7WAQ6</accession>
<dbReference type="RefSeq" id="WP_005286553.1">
    <property type="nucleotide sequence ID" value="NZ_CM000961.1"/>
</dbReference>
<comment type="caution">
    <text evidence="6">The sequence shown here is derived from an EMBL/GenBank/DDBJ whole genome shotgun (WGS) entry which is preliminary data.</text>
</comment>
<dbReference type="Gene3D" id="3.40.630.30">
    <property type="match status" value="1"/>
</dbReference>
<dbReference type="AlphaFoldDB" id="D7WAQ6"/>
<keyword evidence="3 6" id="KW-0808">Transferase</keyword>
<dbReference type="InterPro" id="IPR050680">
    <property type="entry name" value="YpeA/RimI_acetyltransf"/>
</dbReference>
<dbReference type="eggNOG" id="COG0456">
    <property type="taxonomic scope" value="Bacteria"/>
</dbReference>
<keyword evidence="4 6" id="KW-0012">Acyltransferase</keyword>
<sequence length="161" mass="17839">MFLRELKKADASAVAAIEADLFADESPWSRDVFLVQFAHPHTFYVGVFAGAEHAEAELVGYAGLAKLGPRNDPEFEVHTIAVAREHQGEGIGRVLMEELVHVADAYDGQMFLEVRVDNTAAIRLYEQFGFTEIGLRKGYYQPSGADAYTMMRHSLSERSGA</sequence>
<dbReference type="EMBL" id="ACLJ02000001">
    <property type="protein sequence ID" value="EFK54937.1"/>
    <property type="molecule type" value="Genomic_DNA"/>
</dbReference>
<protein>
    <submittedName>
        <fullName evidence="6">Ribosomal-protein-alanine acetyltransferase</fullName>
        <ecNumber evidence="6">2.3.1.128</ecNumber>
    </submittedName>
</protein>
<organism evidence="6 7">
    <name type="scientific">Corynebacterium genitalium ATCC 33030</name>
    <dbReference type="NCBI Taxonomy" id="585529"/>
    <lineage>
        <taxon>Bacteria</taxon>
        <taxon>Bacillati</taxon>
        <taxon>Actinomycetota</taxon>
        <taxon>Actinomycetes</taxon>
        <taxon>Mycobacteriales</taxon>
        <taxon>Corynebacteriaceae</taxon>
        <taxon>Corynebacterium</taxon>
    </lineage>
</organism>
<dbReference type="PROSITE" id="PS51186">
    <property type="entry name" value="GNAT"/>
    <property type="match status" value="1"/>
</dbReference>
<dbReference type="EC" id="2.3.1.128" evidence="6"/>
<evidence type="ECO:0000256" key="4">
    <source>
        <dbReference type="ARBA" id="ARBA00023315"/>
    </source>
</evidence>
<keyword evidence="2" id="KW-0963">Cytoplasm</keyword>
<evidence type="ECO:0000313" key="7">
    <source>
        <dbReference type="Proteomes" id="UP000004208"/>
    </source>
</evidence>
<dbReference type="Pfam" id="PF00583">
    <property type="entry name" value="Acetyltransf_1"/>
    <property type="match status" value="1"/>
</dbReference>
<evidence type="ECO:0000256" key="3">
    <source>
        <dbReference type="ARBA" id="ARBA00022679"/>
    </source>
</evidence>
<dbReference type="InterPro" id="IPR000182">
    <property type="entry name" value="GNAT_dom"/>
</dbReference>
<dbReference type="Proteomes" id="UP000004208">
    <property type="component" value="Unassembled WGS sequence"/>
</dbReference>
<dbReference type="InterPro" id="IPR006464">
    <property type="entry name" value="AcTrfase_RimI/Ard1"/>
</dbReference>
<evidence type="ECO:0000313" key="6">
    <source>
        <dbReference type="EMBL" id="EFK54937.1"/>
    </source>
</evidence>
<dbReference type="STRING" id="585529.HMPREF0291_10195"/>
<dbReference type="GO" id="GO:0008080">
    <property type="term" value="F:N-acetyltransferase activity"/>
    <property type="evidence" value="ECO:0007669"/>
    <property type="project" value="InterPro"/>
</dbReference>
<dbReference type="PANTHER" id="PTHR43420">
    <property type="entry name" value="ACETYLTRANSFERASE"/>
    <property type="match status" value="1"/>
</dbReference>
<gene>
    <name evidence="6" type="primary">rimI</name>
    <name evidence="6" type="ORF">HMPREF0291_10195</name>
</gene>
<dbReference type="SUPFAM" id="SSF55729">
    <property type="entry name" value="Acyl-CoA N-acyltransferases (Nat)"/>
    <property type="match status" value="1"/>
</dbReference>
<evidence type="ECO:0000259" key="5">
    <source>
        <dbReference type="PROSITE" id="PS51186"/>
    </source>
</evidence>
<dbReference type="HOGENOM" id="CLU_013985_23_3_11"/>
<keyword evidence="7" id="KW-1185">Reference proteome</keyword>
<proteinExistence type="inferred from homology"/>
<evidence type="ECO:0000256" key="1">
    <source>
        <dbReference type="ARBA" id="ARBA00005395"/>
    </source>
</evidence>